<keyword evidence="1" id="KW-1133">Transmembrane helix</keyword>
<keyword evidence="1" id="KW-0812">Transmembrane</keyword>
<sequence length="68" mass="7174">MKVLKLVLIIAGVVLIVLGLYNAFVPQEVLDIGPLEVSAKEGLSNQTLGMIGLGVLALVAGAYLKNRR</sequence>
<dbReference type="AlphaFoldDB" id="A0A167IEE6"/>
<feature type="transmembrane region" description="Helical" evidence="1">
    <location>
        <begin position="45"/>
        <end position="64"/>
    </location>
</feature>
<dbReference type="OrthoDB" id="1454195at2"/>
<dbReference type="EMBL" id="LRXL01000026">
    <property type="protein sequence ID" value="OAB79571.1"/>
    <property type="molecule type" value="Genomic_DNA"/>
</dbReference>
<evidence type="ECO:0000313" key="2">
    <source>
        <dbReference type="EMBL" id="OAB79571.1"/>
    </source>
</evidence>
<reference evidence="2 3" key="1">
    <citation type="submission" date="2016-02" db="EMBL/GenBank/DDBJ databases">
        <title>Ulvibacter sp. LPB0005, isolated from Thais luteostoma.</title>
        <authorList>
            <person name="Shin S.-K."/>
            <person name="Yi H."/>
        </authorList>
    </citation>
    <scope>NUCLEOTIDE SEQUENCE [LARGE SCALE GENOMIC DNA]</scope>
    <source>
        <strain evidence="2 3">LPB0005</strain>
    </source>
</reference>
<feature type="transmembrane region" description="Helical" evidence="1">
    <location>
        <begin position="7"/>
        <end position="25"/>
    </location>
</feature>
<name>A0A167IEE6_9FLAO</name>
<protein>
    <submittedName>
        <fullName evidence="2">Uncharacterized protein</fullName>
    </submittedName>
</protein>
<proteinExistence type="predicted"/>
<keyword evidence="3" id="KW-1185">Reference proteome</keyword>
<dbReference type="RefSeq" id="WP_068589175.1">
    <property type="nucleotide sequence ID" value="NZ_LRXL01000026.1"/>
</dbReference>
<keyword evidence="1" id="KW-0472">Membrane</keyword>
<dbReference type="Proteomes" id="UP000077013">
    <property type="component" value="Unassembled WGS sequence"/>
</dbReference>
<accession>A0A167IEE6</accession>
<organism evidence="2 3">
    <name type="scientific">Cochleicola gelatinilyticus</name>
    <dbReference type="NCBI Taxonomy" id="1763537"/>
    <lineage>
        <taxon>Bacteria</taxon>
        <taxon>Pseudomonadati</taxon>
        <taxon>Bacteroidota</taxon>
        <taxon>Flavobacteriia</taxon>
        <taxon>Flavobacteriales</taxon>
        <taxon>Flavobacteriaceae</taxon>
        <taxon>Cochleicola</taxon>
    </lineage>
</organism>
<evidence type="ECO:0000256" key="1">
    <source>
        <dbReference type="SAM" id="Phobius"/>
    </source>
</evidence>
<comment type="caution">
    <text evidence="2">The sequence shown here is derived from an EMBL/GenBank/DDBJ whole genome shotgun (WGS) entry which is preliminary data.</text>
</comment>
<evidence type="ECO:0000313" key="3">
    <source>
        <dbReference type="Proteomes" id="UP000077013"/>
    </source>
</evidence>
<gene>
    <name evidence="2" type="ORF">ULVI_02120</name>
</gene>